<feature type="non-terminal residue" evidence="2">
    <location>
        <position position="1"/>
    </location>
</feature>
<evidence type="ECO:0000313" key="2">
    <source>
        <dbReference type="EMBL" id="MED6187852.1"/>
    </source>
</evidence>
<name>A0ABU6WPN9_9FABA</name>
<keyword evidence="1" id="KW-0732">Signal</keyword>
<organism evidence="2 3">
    <name type="scientific">Stylosanthes scabra</name>
    <dbReference type="NCBI Taxonomy" id="79078"/>
    <lineage>
        <taxon>Eukaryota</taxon>
        <taxon>Viridiplantae</taxon>
        <taxon>Streptophyta</taxon>
        <taxon>Embryophyta</taxon>
        <taxon>Tracheophyta</taxon>
        <taxon>Spermatophyta</taxon>
        <taxon>Magnoliopsida</taxon>
        <taxon>eudicotyledons</taxon>
        <taxon>Gunneridae</taxon>
        <taxon>Pentapetalae</taxon>
        <taxon>rosids</taxon>
        <taxon>fabids</taxon>
        <taxon>Fabales</taxon>
        <taxon>Fabaceae</taxon>
        <taxon>Papilionoideae</taxon>
        <taxon>50 kb inversion clade</taxon>
        <taxon>dalbergioids sensu lato</taxon>
        <taxon>Dalbergieae</taxon>
        <taxon>Pterocarpus clade</taxon>
        <taxon>Stylosanthes</taxon>
    </lineage>
</organism>
<comment type="caution">
    <text evidence="2">The sequence shown here is derived from an EMBL/GenBank/DDBJ whole genome shotgun (WGS) entry which is preliminary data.</text>
</comment>
<dbReference type="Proteomes" id="UP001341840">
    <property type="component" value="Unassembled WGS sequence"/>
</dbReference>
<feature type="chain" id="PRO_5045333293" evidence="1">
    <location>
        <begin position="29"/>
        <end position="51"/>
    </location>
</feature>
<accession>A0ABU6WPN9</accession>
<gene>
    <name evidence="2" type="ORF">PIB30_080418</name>
</gene>
<sequence>RWNWCWRWLRNVTLLSFLLLALPITKWAKPVLTFNDDVPILGKYGNLVCTC</sequence>
<dbReference type="EMBL" id="JASCZI010182413">
    <property type="protein sequence ID" value="MED6187852.1"/>
    <property type="molecule type" value="Genomic_DNA"/>
</dbReference>
<reference evidence="2 3" key="1">
    <citation type="journal article" date="2023" name="Plants (Basel)">
        <title>Bridging the Gap: Combining Genomics and Transcriptomics Approaches to Understand Stylosanthes scabra, an Orphan Legume from the Brazilian Caatinga.</title>
        <authorList>
            <person name="Ferreira-Neto J.R.C."/>
            <person name="da Silva M.D."/>
            <person name="Binneck E."/>
            <person name="de Melo N.F."/>
            <person name="da Silva R.H."/>
            <person name="de Melo A.L.T.M."/>
            <person name="Pandolfi V."/>
            <person name="Bustamante F.O."/>
            <person name="Brasileiro-Vidal A.C."/>
            <person name="Benko-Iseppon A.M."/>
        </authorList>
    </citation>
    <scope>NUCLEOTIDE SEQUENCE [LARGE SCALE GENOMIC DNA]</scope>
    <source>
        <tissue evidence="2">Leaves</tissue>
    </source>
</reference>
<protein>
    <submittedName>
        <fullName evidence="2">Uncharacterized protein</fullName>
    </submittedName>
</protein>
<proteinExistence type="predicted"/>
<evidence type="ECO:0000313" key="3">
    <source>
        <dbReference type="Proteomes" id="UP001341840"/>
    </source>
</evidence>
<evidence type="ECO:0000256" key="1">
    <source>
        <dbReference type="SAM" id="SignalP"/>
    </source>
</evidence>
<keyword evidence="3" id="KW-1185">Reference proteome</keyword>
<feature type="signal peptide" evidence="1">
    <location>
        <begin position="1"/>
        <end position="28"/>
    </location>
</feature>